<name>A0ABY7DFD6_MYAAR</name>
<dbReference type="PROSITE" id="PS50262">
    <property type="entry name" value="G_PROTEIN_RECEP_F1_2"/>
    <property type="match status" value="1"/>
</dbReference>
<reference evidence="15" key="1">
    <citation type="submission" date="2022-11" db="EMBL/GenBank/DDBJ databases">
        <title>Centuries of genome instability and evolution in soft-shell clam transmissible cancer (bioRxiv).</title>
        <authorList>
            <person name="Hart S.F.M."/>
            <person name="Yonemitsu M.A."/>
            <person name="Giersch R.M."/>
            <person name="Beal B.F."/>
            <person name="Arriagada G."/>
            <person name="Davis B.W."/>
            <person name="Ostrander E.A."/>
            <person name="Goff S.P."/>
            <person name="Metzger M.J."/>
        </authorList>
    </citation>
    <scope>NUCLEOTIDE SEQUENCE</scope>
    <source>
        <strain evidence="15">MELC-2E11</strain>
        <tissue evidence="15">Siphon/mantle</tissue>
    </source>
</reference>
<feature type="domain" description="G-protein coupled receptors family 1 profile" evidence="14">
    <location>
        <begin position="47"/>
        <end position="235"/>
    </location>
</feature>
<dbReference type="Pfam" id="PF00001">
    <property type="entry name" value="7tm_1"/>
    <property type="match status" value="1"/>
</dbReference>
<keyword evidence="6" id="KW-1015">Disulfide bond</keyword>
<dbReference type="Proteomes" id="UP001164746">
    <property type="component" value="Chromosome 2"/>
</dbReference>
<evidence type="ECO:0000313" key="16">
    <source>
        <dbReference type="Proteomes" id="UP001164746"/>
    </source>
</evidence>
<feature type="region of interest" description="Disordered" evidence="12">
    <location>
        <begin position="297"/>
        <end position="327"/>
    </location>
</feature>
<comment type="subcellular location">
    <subcellularLocation>
        <location evidence="1">Membrane</location>
        <topology evidence="1">Multi-pass membrane protein</topology>
    </subcellularLocation>
</comment>
<evidence type="ECO:0000256" key="12">
    <source>
        <dbReference type="SAM" id="MobiDB-lite"/>
    </source>
</evidence>
<organism evidence="15 16">
    <name type="scientific">Mya arenaria</name>
    <name type="common">Soft-shell clam</name>
    <dbReference type="NCBI Taxonomy" id="6604"/>
    <lineage>
        <taxon>Eukaryota</taxon>
        <taxon>Metazoa</taxon>
        <taxon>Spiralia</taxon>
        <taxon>Lophotrochozoa</taxon>
        <taxon>Mollusca</taxon>
        <taxon>Bivalvia</taxon>
        <taxon>Autobranchia</taxon>
        <taxon>Heteroconchia</taxon>
        <taxon>Euheterodonta</taxon>
        <taxon>Imparidentia</taxon>
        <taxon>Neoheterodontei</taxon>
        <taxon>Myida</taxon>
        <taxon>Myoidea</taxon>
        <taxon>Myidae</taxon>
        <taxon>Mya</taxon>
    </lineage>
</organism>
<proteinExistence type="inferred from homology"/>
<evidence type="ECO:0000256" key="4">
    <source>
        <dbReference type="ARBA" id="ARBA00023040"/>
    </source>
</evidence>
<evidence type="ECO:0000256" key="10">
    <source>
        <dbReference type="ARBA" id="ARBA00025478"/>
    </source>
</evidence>
<feature type="transmembrane region" description="Helical" evidence="13">
    <location>
        <begin position="147"/>
        <end position="166"/>
    </location>
</feature>
<keyword evidence="8" id="KW-0325">Glycoprotein</keyword>
<evidence type="ECO:0000313" key="15">
    <source>
        <dbReference type="EMBL" id="WAQ95696.1"/>
    </source>
</evidence>
<comment type="function">
    <text evidence="10">Receptor for NPAF (A-18-F-amide) and NPFF (F-8-F-amide) neuropeptides, also known as morphine-modulating peptides. Can also be activated by a variety of naturally occurring or synthetic FMRF-amide like ligands. This receptor mediates its action by association with G proteins that activate a phosphatidylinositol-calcium second messenger system.</text>
</comment>
<dbReference type="PANTHER" id="PTHR45695:SF9">
    <property type="entry name" value="LEUCOKININ RECEPTOR"/>
    <property type="match status" value="1"/>
</dbReference>
<evidence type="ECO:0000256" key="2">
    <source>
        <dbReference type="ARBA" id="ARBA00022692"/>
    </source>
</evidence>
<keyword evidence="5 13" id="KW-0472">Membrane</keyword>
<dbReference type="InterPro" id="IPR017452">
    <property type="entry name" value="GPCR_Rhodpsn_7TM"/>
</dbReference>
<comment type="similarity">
    <text evidence="11">Belongs to the G-protein coupled receptor 1 family.</text>
</comment>
<evidence type="ECO:0000256" key="1">
    <source>
        <dbReference type="ARBA" id="ARBA00004141"/>
    </source>
</evidence>
<protein>
    <submittedName>
        <fullName evidence="15">RYAR-like protein</fullName>
    </submittedName>
</protein>
<feature type="compositionally biased region" description="Polar residues" evidence="12">
    <location>
        <begin position="297"/>
        <end position="314"/>
    </location>
</feature>
<dbReference type="SUPFAM" id="SSF81321">
    <property type="entry name" value="Family A G protein-coupled receptor-like"/>
    <property type="match status" value="1"/>
</dbReference>
<keyword evidence="4 11" id="KW-0297">G-protein coupled receptor</keyword>
<feature type="transmembrane region" description="Helical" evidence="13">
    <location>
        <begin position="106"/>
        <end position="127"/>
    </location>
</feature>
<evidence type="ECO:0000256" key="5">
    <source>
        <dbReference type="ARBA" id="ARBA00023136"/>
    </source>
</evidence>
<dbReference type="PROSITE" id="PS00237">
    <property type="entry name" value="G_PROTEIN_RECEP_F1_1"/>
    <property type="match status" value="1"/>
</dbReference>
<feature type="transmembrane region" description="Helical" evidence="13">
    <location>
        <begin position="191"/>
        <end position="213"/>
    </location>
</feature>
<keyword evidence="7 11" id="KW-0675">Receptor</keyword>
<accession>A0ABY7DFD6</accession>
<dbReference type="Gene3D" id="1.20.1070.10">
    <property type="entry name" value="Rhodopsin 7-helix transmembrane proteins"/>
    <property type="match status" value="1"/>
</dbReference>
<evidence type="ECO:0000259" key="14">
    <source>
        <dbReference type="PROSITE" id="PS50262"/>
    </source>
</evidence>
<evidence type="ECO:0000256" key="6">
    <source>
        <dbReference type="ARBA" id="ARBA00023157"/>
    </source>
</evidence>
<feature type="transmembrane region" description="Helical" evidence="13">
    <location>
        <begin position="68"/>
        <end position="94"/>
    </location>
</feature>
<keyword evidence="2 11" id="KW-0812">Transmembrane</keyword>
<keyword evidence="9 11" id="KW-0807">Transducer</keyword>
<evidence type="ECO:0000256" key="7">
    <source>
        <dbReference type="ARBA" id="ARBA00023170"/>
    </source>
</evidence>
<sequence>MSDISLEGITNFTSKEQESSSPFHISEYVQVMIIVMYTIVILIAIGGNSIVCYLVYAYKRMQTVPNYFIVNLAISDIIMALFCIPFTFIANLILNYWPFGEALCPAVLYIQTVAVFLSSYTLVAMSIDRYIVIVHPFKPRISVRQTVLTILAIWLVSLTIPLPTFIKSRVIYHSNTSGQCREEWGNNTEQYTYGLSLMILHYFAPLVLLLFSYSRIGYTIWRMNINGTDKNKRKLHCYNPMIYLWMSPKFRTGLKMALSNCNLRRKSKTSSDDEIYEKIHMVFPRLRLEIQIEDNVKNNTTSPRGRVSSANVKSDQPMIPRSIHSDT</sequence>
<gene>
    <name evidence="15" type="ORF">MAR_028386</name>
</gene>
<keyword evidence="16" id="KW-1185">Reference proteome</keyword>
<evidence type="ECO:0000256" key="13">
    <source>
        <dbReference type="SAM" id="Phobius"/>
    </source>
</evidence>
<evidence type="ECO:0000256" key="3">
    <source>
        <dbReference type="ARBA" id="ARBA00022989"/>
    </source>
</evidence>
<evidence type="ECO:0000256" key="11">
    <source>
        <dbReference type="RuleBase" id="RU000688"/>
    </source>
</evidence>
<dbReference type="InterPro" id="IPR000276">
    <property type="entry name" value="GPCR_Rhodpsn"/>
</dbReference>
<evidence type="ECO:0000256" key="9">
    <source>
        <dbReference type="ARBA" id="ARBA00023224"/>
    </source>
</evidence>
<feature type="transmembrane region" description="Helical" evidence="13">
    <location>
        <begin position="28"/>
        <end position="56"/>
    </location>
</feature>
<dbReference type="EMBL" id="CP111013">
    <property type="protein sequence ID" value="WAQ95696.1"/>
    <property type="molecule type" value="Genomic_DNA"/>
</dbReference>
<dbReference type="InterPro" id="IPR005395">
    <property type="entry name" value="NPFF_rcpt"/>
</dbReference>
<evidence type="ECO:0000256" key="8">
    <source>
        <dbReference type="ARBA" id="ARBA00023180"/>
    </source>
</evidence>
<dbReference type="PRINTS" id="PR00237">
    <property type="entry name" value="GPCRRHODOPSN"/>
</dbReference>
<dbReference type="PRINTS" id="PR01570">
    <property type="entry name" value="NPFFRECEPTOR"/>
</dbReference>
<dbReference type="PANTHER" id="PTHR45695">
    <property type="entry name" value="LEUCOKININ RECEPTOR-RELATED"/>
    <property type="match status" value="1"/>
</dbReference>
<keyword evidence="3 13" id="KW-1133">Transmembrane helix</keyword>